<dbReference type="Proteomes" id="UP000785679">
    <property type="component" value="Unassembled WGS sequence"/>
</dbReference>
<keyword evidence="1" id="KW-0472">Membrane</keyword>
<keyword evidence="1" id="KW-0812">Transmembrane</keyword>
<feature type="transmembrane region" description="Helical" evidence="1">
    <location>
        <begin position="6"/>
        <end position="29"/>
    </location>
</feature>
<proteinExistence type="predicted"/>
<sequence length="76" mass="8388">MGGAILVVRIGLWTIQSIVISTDMFGSLLQRQETFQGYLDAIWSILQNAVVIVASFVVNTFPVLIMMVSLNHCVDC</sequence>
<keyword evidence="3" id="KW-1185">Reference proteome</keyword>
<accession>A0A8J8NTP4</accession>
<protein>
    <submittedName>
        <fullName evidence="2">Uncharacterized protein</fullName>
    </submittedName>
</protein>
<dbReference type="AlphaFoldDB" id="A0A8J8NTP4"/>
<evidence type="ECO:0000256" key="1">
    <source>
        <dbReference type="SAM" id="Phobius"/>
    </source>
</evidence>
<organism evidence="2 3">
    <name type="scientific">Halteria grandinella</name>
    <dbReference type="NCBI Taxonomy" id="5974"/>
    <lineage>
        <taxon>Eukaryota</taxon>
        <taxon>Sar</taxon>
        <taxon>Alveolata</taxon>
        <taxon>Ciliophora</taxon>
        <taxon>Intramacronucleata</taxon>
        <taxon>Spirotrichea</taxon>
        <taxon>Stichotrichia</taxon>
        <taxon>Sporadotrichida</taxon>
        <taxon>Halteriidae</taxon>
        <taxon>Halteria</taxon>
    </lineage>
</organism>
<dbReference type="EMBL" id="RRYP01008036">
    <property type="protein sequence ID" value="TNV80064.1"/>
    <property type="molecule type" value="Genomic_DNA"/>
</dbReference>
<keyword evidence="1" id="KW-1133">Transmembrane helix</keyword>
<gene>
    <name evidence="2" type="ORF">FGO68_gene15169</name>
</gene>
<reference evidence="2" key="1">
    <citation type="submission" date="2019-06" db="EMBL/GenBank/DDBJ databases">
        <authorList>
            <person name="Zheng W."/>
        </authorList>
    </citation>
    <scope>NUCLEOTIDE SEQUENCE</scope>
    <source>
        <strain evidence="2">QDHG01</strain>
    </source>
</reference>
<evidence type="ECO:0000313" key="3">
    <source>
        <dbReference type="Proteomes" id="UP000785679"/>
    </source>
</evidence>
<name>A0A8J8NTP4_HALGN</name>
<feature type="transmembrane region" description="Helical" evidence="1">
    <location>
        <begin position="41"/>
        <end position="68"/>
    </location>
</feature>
<evidence type="ECO:0000313" key="2">
    <source>
        <dbReference type="EMBL" id="TNV80064.1"/>
    </source>
</evidence>
<comment type="caution">
    <text evidence="2">The sequence shown here is derived from an EMBL/GenBank/DDBJ whole genome shotgun (WGS) entry which is preliminary data.</text>
</comment>